<dbReference type="PANTHER" id="PTHR48043">
    <property type="entry name" value="EG:EG0003.4 PROTEIN-RELATED"/>
    <property type="match status" value="1"/>
</dbReference>
<dbReference type="InterPro" id="IPR035595">
    <property type="entry name" value="UDP_glycos_trans_CS"/>
</dbReference>
<keyword evidence="3 4" id="KW-0808">Transferase</keyword>
<comment type="caution">
    <text evidence="6">The sequence shown here is derived from an EMBL/GenBank/DDBJ whole genome shotgun (WGS) entry which is preliminary data.</text>
</comment>
<name>A0ABD1FEW1_HYPHA</name>
<dbReference type="InterPro" id="IPR002213">
    <property type="entry name" value="UDP_glucos_trans"/>
</dbReference>
<keyword evidence="5" id="KW-0812">Transmembrane</keyword>
<feature type="signal peptide" evidence="5">
    <location>
        <begin position="1"/>
        <end position="20"/>
    </location>
</feature>
<dbReference type="GO" id="GO:0016020">
    <property type="term" value="C:membrane"/>
    <property type="evidence" value="ECO:0007669"/>
    <property type="project" value="UniProtKB-SubCell"/>
</dbReference>
<evidence type="ECO:0000256" key="2">
    <source>
        <dbReference type="ARBA" id="ARBA00022676"/>
    </source>
</evidence>
<reference evidence="6 7" key="1">
    <citation type="submission" date="2024-05" db="EMBL/GenBank/DDBJ databases">
        <title>Genetic variation in Jamaican populations of the coffee berry borer (Hypothenemus hampei).</title>
        <authorList>
            <person name="Errbii M."/>
            <person name="Myrie A."/>
        </authorList>
    </citation>
    <scope>NUCLEOTIDE SEQUENCE [LARGE SCALE GENOMIC DNA]</scope>
    <source>
        <strain evidence="6">JA-Hopewell-2020-01-JO</strain>
        <tissue evidence="6">Whole body</tissue>
    </source>
</reference>
<comment type="subcellular location">
    <subcellularLocation>
        <location evidence="5">Membrane</location>
        <topology evidence="5">Single-pass membrane protein</topology>
    </subcellularLocation>
</comment>
<feature type="transmembrane region" description="Helical" evidence="5">
    <location>
        <begin position="473"/>
        <end position="490"/>
    </location>
</feature>
<feature type="chain" id="PRO_5044529183" description="UDP-glucuronosyltransferase" evidence="5">
    <location>
        <begin position="21"/>
        <end position="491"/>
    </location>
</feature>
<dbReference type="CDD" id="cd03784">
    <property type="entry name" value="GT1_Gtf-like"/>
    <property type="match status" value="1"/>
</dbReference>
<evidence type="ECO:0000256" key="4">
    <source>
        <dbReference type="RuleBase" id="RU003718"/>
    </source>
</evidence>
<accession>A0ABD1FEW1</accession>
<dbReference type="GO" id="GO:0015020">
    <property type="term" value="F:glucuronosyltransferase activity"/>
    <property type="evidence" value="ECO:0007669"/>
    <property type="project" value="UniProtKB-EC"/>
</dbReference>
<dbReference type="PROSITE" id="PS00375">
    <property type="entry name" value="UDPGT"/>
    <property type="match status" value="1"/>
</dbReference>
<dbReference type="EC" id="2.4.1.17" evidence="5"/>
<protein>
    <recommendedName>
        <fullName evidence="5">UDP-glucuronosyltransferase</fullName>
        <ecNumber evidence="5">2.4.1.17</ecNumber>
    </recommendedName>
</protein>
<proteinExistence type="inferred from homology"/>
<keyword evidence="7" id="KW-1185">Reference proteome</keyword>
<organism evidence="6 7">
    <name type="scientific">Hypothenemus hampei</name>
    <name type="common">Coffee berry borer</name>
    <dbReference type="NCBI Taxonomy" id="57062"/>
    <lineage>
        <taxon>Eukaryota</taxon>
        <taxon>Metazoa</taxon>
        <taxon>Ecdysozoa</taxon>
        <taxon>Arthropoda</taxon>
        <taxon>Hexapoda</taxon>
        <taxon>Insecta</taxon>
        <taxon>Pterygota</taxon>
        <taxon>Neoptera</taxon>
        <taxon>Endopterygota</taxon>
        <taxon>Coleoptera</taxon>
        <taxon>Polyphaga</taxon>
        <taxon>Cucujiformia</taxon>
        <taxon>Curculionidae</taxon>
        <taxon>Scolytinae</taxon>
        <taxon>Hypothenemus</taxon>
    </lineage>
</organism>
<keyword evidence="5" id="KW-1133">Transmembrane helix</keyword>
<dbReference type="FunFam" id="3.40.50.2000:FF:000050">
    <property type="entry name" value="UDP-glucuronosyltransferase"/>
    <property type="match status" value="1"/>
</dbReference>
<keyword evidence="5" id="KW-0472">Membrane</keyword>
<dbReference type="PANTHER" id="PTHR48043:SF159">
    <property type="entry name" value="EG:EG0003.4 PROTEIN-RELATED"/>
    <property type="match status" value="1"/>
</dbReference>
<evidence type="ECO:0000313" key="6">
    <source>
        <dbReference type="EMBL" id="KAL1516686.1"/>
    </source>
</evidence>
<sequence length="491" mass="56891">MSKLSHILLTLQIQFMLITSKNILVYTPLPFYSHQTAYNPLWKSLARLGHNLTILTLNPMKETHENIHQVNLEELYDFWKRNNAFEIFSSGEQTWKNIFTIYELSFQMVDLELGHPEVKALINGDRKFDLVITEFYLTLGVGFAWRFNCSWIGVVSMDLNHDKHALLGNPMHPVLYPAFDLGMSSKEPLTFKQRFISCIYYVFWNICSKYFNLKQDALLKKHFGPNVPSLQKLEKTVSLVMTNSNPIFHKARPLGPKTINIGGGLQIAQSNTLPEEISRFLDKSVEGIIYFSLGSNIQSSKLSKQTICVLLETFAQLPYKILWKFDLEENIMKMPSNVFTRKWFPQQYIIGHPHVILFITQGGLQSLEEAVFNSVPVLVLPFFGDQFLNAQKVLEHGLGLVLDHKKLGIAEFKTAIEEIIENSRYKEAITNVSRWWLDRPLSALQEAAWWTEFVLRHHLEMGSNDKKLVQSESYFFSVFVIICLVYMLFYR</sequence>
<comment type="catalytic activity">
    <reaction evidence="5">
        <text>glucuronate acceptor + UDP-alpha-D-glucuronate = acceptor beta-D-glucuronoside + UDP + H(+)</text>
        <dbReference type="Rhea" id="RHEA:21032"/>
        <dbReference type="ChEBI" id="CHEBI:15378"/>
        <dbReference type="ChEBI" id="CHEBI:58052"/>
        <dbReference type="ChEBI" id="CHEBI:58223"/>
        <dbReference type="ChEBI" id="CHEBI:132367"/>
        <dbReference type="ChEBI" id="CHEBI:132368"/>
        <dbReference type="EC" id="2.4.1.17"/>
    </reaction>
</comment>
<dbReference type="Pfam" id="PF00201">
    <property type="entry name" value="UDPGT"/>
    <property type="match status" value="1"/>
</dbReference>
<evidence type="ECO:0000256" key="1">
    <source>
        <dbReference type="ARBA" id="ARBA00009995"/>
    </source>
</evidence>
<keyword evidence="2 4" id="KW-0328">Glycosyltransferase</keyword>
<dbReference type="Proteomes" id="UP001566132">
    <property type="component" value="Unassembled WGS sequence"/>
</dbReference>
<evidence type="ECO:0000313" key="7">
    <source>
        <dbReference type="Proteomes" id="UP001566132"/>
    </source>
</evidence>
<dbReference type="SUPFAM" id="SSF53756">
    <property type="entry name" value="UDP-Glycosyltransferase/glycogen phosphorylase"/>
    <property type="match status" value="1"/>
</dbReference>
<comment type="similarity">
    <text evidence="1 4">Belongs to the UDP-glycosyltransferase family.</text>
</comment>
<dbReference type="InterPro" id="IPR050271">
    <property type="entry name" value="UDP-glycosyltransferase"/>
</dbReference>
<dbReference type="AlphaFoldDB" id="A0ABD1FEW1"/>
<evidence type="ECO:0000256" key="3">
    <source>
        <dbReference type="ARBA" id="ARBA00022679"/>
    </source>
</evidence>
<gene>
    <name evidence="6" type="ORF">ABEB36_000566</name>
</gene>
<evidence type="ECO:0000256" key="5">
    <source>
        <dbReference type="RuleBase" id="RU362059"/>
    </source>
</evidence>
<keyword evidence="5" id="KW-0732">Signal</keyword>
<dbReference type="EMBL" id="JBDJPC010000001">
    <property type="protein sequence ID" value="KAL1516686.1"/>
    <property type="molecule type" value="Genomic_DNA"/>
</dbReference>
<dbReference type="Gene3D" id="3.40.50.2000">
    <property type="entry name" value="Glycogen Phosphorylase B"/>
    <property type="match status" value="1"/>
</dbReference>